<sequence length="101" mass="11469">MWSGAAYGLRCLRLSQRARARPRGRDGLRWSLGGRGMGPVQFRDKELKEEIMCGPPVSVTKFKETAASRPAGEALKQLHQVIIFKVWRFEASQLCQEFEFG</sequence>
<organism evidence="1 2">
    <name type="scientific">Pleurodeles waltl</name>
    <name type="common">Iberian ribbed newt</name>
    <dbReference type="NCBI Taxonomy" id="8319"/>
    <lineage>
        <taxon>Eukaryota</taxon>
        <taxon>Metazoa</taxon>
        <taxon>Chordata</taxon>
        <taxon>Craniata</taxon>
        <taxon>Vertebrata</taxon>
        <taxon>Euteleostomi</taxon>
        <taxon>Amphibia</taxon>
        <taxon>Batrachia</taxon>
        <taxon>Caudata</taxon>
        <taxon>Salamandroidea</taxon>
        <taxon>Salamandridae</taxon>
        <taxon>Pleurodelinae</taxon>
        <taxon>Pleurodeles</taxon>
    </lineage>
</organism>
<keyword evidence="2" id="KW-1185">Reference proteome</keyword>
<accession>A0AAV7M888</accession>
<reference evidence="1" key="1">
    <citation type="journal article" date="2022" name="bioRxiv">
        <title>Sequencing and chromosome-scale assembly of the giantPleurodeles waltlgenome.</title>
        <authorList>
            <person name="Brown T."/>
            <person name="Elewa A."/>
            <person name="Iarovenko S."/>
            <person name="Subramanian E."/>
            <person name="Araus A.J."/>
            <person name="Petzold A."/>
            <person name="Susuki M."/>
            <person name="Suzuki K.-i.T."/>
            <person name="Hayashi T."/>
            <person name="Toyoda A."/>
            <person name="Oliveira C."/>
            <person name="Osipova E."/>
            <person name="Leigh N.D."/>
            <person name="Simon A."/>
            <person name="Yun M.H."/>
        </authorList>
    </citation>
    <scope>NUCLEOTIDE SEQUENCE</scope>
    <source>
        <strain evidence="1">20211129_DDA</strain>
        <tissue evidence="1">Liver</tissue>
    </source>
</reference>
<proteinExistence type="predicted"/>
<comment type="caution">
    <text evidence="1">The sequence shown here is derived from an EMBL/GenBank/DDBJ whole genome shotgun (WGS) entry which is preliminary data.</text>
</comment>
<dbReference type="AlphaFoldDB" id="A0AAV7M888"/>
<dbReference type="Proteomes" id="UP001066276">
    <property type="component" value="Chromosome 10"/>
</dbReference>
<evidence type="ECO:0000313" key="1">
    <source>
        <dbReference type="EMBL" id="KAJ1099747.1"/>
    </source>
</evidence>
<name>A0AAV7M888_PLEWA</name>
<evidence type="ECO:0000313" key="2">
    <source>
        <dbReference type="Proteomes" id="UP001066276"/>
    </source>
</evidence>
<protein>
    <submittedName>
        <fullName evidence="1">Uncharacterized protein</fullName>
    </submittedName>
</protein>
<gene>
    <name evidence="1" type="ORF">NDU88_004845</name>
</gene>
<dbReference type="EMBL" id="JANPWB010000014">
    <property type="protein sequence ID" value="KAJ1099747.1"/>
    <property type="molecule type" value="Genomic_DNA"/>
</dbReference>